<evidence type="ECO:0000313" key="15">
    <source>
        <dbReference type="EMBL" id="MBB6209381.1"/>
    </source>
</evidence>
<accession>A0A7W9ZD98</accession>
<dbReference type="InterPro" id="IPR017938">
    <property type="entry name" value="Riboflavin_synthase-like_b-brl"/>
</dbReference>
<dbReference type="SUPFAM" id="SSF63380">
    <property type="entry name" value="Riboflavin synthase domain-like"/>
    <property type="match status" value="1"/>
</dbReference>
<evidence type="ECO:0000256" key="6">
    <source>
        <dbReference type="ARBA" id="ARBA00022723"/>
    </source>
</evidence>
<dbReference type="PROSITE" id="PS51384">
    <property type="entry name" value="FAD_FR"/>
    <property type="match status" value="1"/>
</dbReference>
<dbReference type="InterPro" id="IPR050415">
    <property type="entry name" value="MRET"/>
</dbReference>
<feature type="transmembrane region" description="Helical" evidence="13">
    <location>
        <begin position="140"/>
        <end position="157"/>
    </location>
</feature>
<dbReference type="GO" id="GO:0050660">
    <property type="term" value="F:flavin adenine dinucleotide binding"/>
    <property type="evidence" value="ECO:0007669"/>
    <property type="project" value="TreeGrafter"/>
</dbReference>
<dbReference type="Pfam" id="PF01794">
    <property type="entry name" value="Ferric_reduct"/>
    <property type="match status" value="1"/>
</dbReference>
<evidence type="ECO:0000256" key="1">
    <source>
        <dbReference type="ARBA" id="ARBA00001974"/>
    </source>
</evidence>
<keyword evidence="5" id="KW-0001">2Fe-2S</keyword>
<protein>
    <submittedName>
        <fullName evidence="15">Putative ferric reductase</fullName>
    </submittedName>
</protein>
<dbReference type="PANTHER" id="PTHR47354">
    <property type="entry name" value="NADH OXIDOREDUCTASE HCR"/>
    <property type="match status" value="1"/>
</dbReference>
<comment type="subcellular location">
    <subcellularLocation>
        <location evidence="2">Membrane</location>
        <topology evidence="2">Multi-pass membrane protein</topology>
    </subcellularLocation>
</comment>
<keyword evidence="16" id="KW-1185">Reference proteome</keyword>
<feature type="transmembrane region" description="Helical" evidence="13">
    <location>
        <begin position="193"/>
        <end position="213"/>
    </location>
</feature>
<dbReference type="EMBL" id="JACIIX010000002">
    <property type="protein sequence ID" value="MBB6209381.1"/>
    <property type="molecule type" value="Genomic_DNA"/>
</dbReference>
<dbReference type="InterPro" id="IPR013130">
    <property type="entry name" value="Fe3_Rdtase_TM_dom"/>
</dbReference>
<proteinExistence type="predicted"/>
<feature type="transmembrane region" description="Helical" evidence="13">
    <location>
        <begin position="169"/>
        <end position="187"/>
    </location>
</feature>
<name>A0A7W9ZD98_NOVIT</name>
<dbReference type="InterPro" id="IPR039261">
    <property type="entry name" value="FNR_nucleotide-bd"/>
</dbReference>
<evidence type="ECO:0000256" key="9">
    <source>
        <dbReference type="ARBA" id="ARBA00023002"/>
    </source>
</evidence>
<dbReference type="GO" id="GO:0046872">
    <property type="term" value="F:metal ion binding"/>
    <property type="evidence" value="ECO:0007669"/>
    <property type="project" value="UniProtKB-KW"/>
</dbReference>
<evidence type="ECO:0000256" key="7">
    <source>
        <dbReference type="ARBA" id="ARBA00022827"/>
    </source>
</evidence>
<dbReference type="SFLD" id="SFLDG01168">
    <property type="entry name" value="Ferric_reductase_subgroup_(FRE"/>
    <property type="match status" value="1"/>
</dbReference>
<dbReference type="InterPro" id="IPR017927">
    <property type="entry name" value="FAD-bd_FR_type"/>
</dbReference>
<evidence type="ECO:0000313" key="16">
    <source>
        <dbReference type="Proteomes" id="UP000544872"/>
    </source>
</evidence>
<dbReference type="GO" id="GO:0016020">
    <property type="term" value="C:membrane"/>
    <property type="evidence" value="ECO:0007669"/>
    <property type="project" value="UniProtKB-SubCell"/>
</dbReference>
<feature type="transmembrane region" description="Helical" evidence="13">
    <location>
        <begin position="38"/>
        <end position="59"/>
    </location>
</feature>
<dbReference type="Gene3D" id="2.40.30.10">
    <property type="entry name" value="Translation factors"/>
    <property type="match status" value="1"/>
</dbReference>
<dbReference type="RefSeq" id="WP_184261615.1">
    <property type="nucleotide sequence ID" value="NZ_JACIIX010000002.1"/>
</dbReference>
<dbReference type="GO" id="GO:0051537">
    <property type="term" value="F:2 iron, 2 sulfur cluster binding"/>
    <property type="evidence" value="ECO:0007669"/>
    <property type="project" value="UniProtKB-KW"/>
</dbReference>
<keyword evidence="6" id="KW-0479">Metal-binding</keyword>
<keyword evidence="10" id="KW-0408">Iron</keyword>
<gene>
    <name evidence="15" type="ORF">FHS48_000783</name>
</gene>
<evidence type="ECO:0000256" key="8">
    <source>
        <dbReference type="ARBA" id="ARBA00022989"/>
    </source>
</evidence>
<keyword evidence="9" id="KW-0560">Oxidoreductase</keyword>
<evidence type="ECO:0000256" key="3">
    <source>
        <dbReference type="ARBA" id="ARBA00022630"/>
    </source>
</evidence>
<comment type="caution">
    <text evidence="15">The sequence shown here is derived from an EMBL/GenBank/DDBJ whole genome shotgun (WGS) entry which is preliminary data.</text>
</comment>
<evidence type="ECO:0000256" key="10">
    <source>
        <dbReference type="ARBA" id="ARBA00023004"/>
    </source>
</evidence>
<dbReference type="Gene3D" id="3.40.50.80">
    <property type="entry name" value="Nucleotide-binding domain of ferredoxin-NADP reductase (FNR) module"/>
    <property type="match status" value="1"/>
</dbReference>
<reference evidence="15 16" key="1">
    <citation type="submission" date="2020-08" db="EMBL/GenBank/DDBJ databases">
        <title>Genomic Encyclopedia of Type Strains, Phase IV (KMG-IV): sequencing the most valuable type-strain genomes for metagenomic binning, comparative biology and taxonomic classification.</title>
        <authorList>
            <person name="Goeker M."/>
        </authorList>
    </citation>
    <scope>NUCLEOTIDE SEQUENCE [LARGE SCALE GENOMIC DNA]</scope>
    <source>
        <strain evidence="15 16">DSM 11590</strain>
    </source>
</reference>
<dbReference type="InterPro" id="IPR013112">
    <property type="entry name" value="FAD-bd_8"/>
</dbReference>
<dbReference type="SUPFAM" id="SSF52343">
    <property type="entry name" value="Ferredoxin reductase-like, C-terminal NADP-linked domain"/>
    <property type="match status" value="1"/>
</dbReference>
<organism evidence="15 16">
    <name type="scientific">Novispirillum itersonii</name>
    <name type="common">Aquaspirillum itersonii</name>
    <dbReference type="NCBI Taxonomy" id="189"/>
    <lineage>
        <taxon>Bacteria</taxon>
        <taxon>Pseudomonadati</taxon>
        <taxon>Pseudomonadota</taxon>
        <taxon>Alphaproteobacteria</taxon>
        <taxon>Rhodospirillales</taxon>
        <taxon>Novispirillaceae</taxon>
        <taxon>Novispirillum</taxon>
    </lineage>
</organism>
<keyword evidence="12 13" id="KW-0472">Membrane</keyword>
<evidence type="ECO:0000256" key="12">
    <source>
        <dbReference type="ARBA" id="ARBA00023136"/>
    </source>
</evidence>
<dbReference type="AlphaFoldDB" id="A0A7W9ZD98"/>
<dbReference type="PRINTS" id="PR00409">
    <property type="entry name" value="PHDIOXRDTASE"/>
</dbReference>
<evidence type="ECO:0000256" key="11">
    <source>
        <dbReference type="ARBA" id="ARBA00023014"/>
    </source>
</evidence>
<feature type="transmembrane region" description="Helical" evidence="13">
    <location>
        <begin position="80"/>
        <end position="96"/>
    </location>
</feature>
<keyword evidence="11" id="KW-0411">Iron-sulfur</keyword>
<evidence type="ECO:0000256" key="13">
    <source>
        <dbReference type="SAM" id="Phobius"/>
    </source>
</evidence>
<dbReference type="Pfam" id="PF08022">
    <property type="entry name" value="FAD_binding_8"/>
    <property type="match status" value="1"/>
</dbReference>
<keyword evidence="8 13" id="KW-1133">Transmembrane helix</keyword>
<dbReference type="PANTHER" id="PTHR47354:SF8">
    <property type="entry name" value="1,2-PHENYLACETYL-COA EPOXIDASE, SUBUNIT E"/>
    <property type="match status" value="1"/>
</dbReference>
<feature type="domain" description="FAD-binding FR-type" evidence="14">
    <location>
        <begin position="211"/>
        <end position="319"/>
    </location>
</feature>
<dbReference type="GO" id="GO:0016491">
    <property type="term" value="F:oxidoreductase activity"/>
    <property type="evidence" value="ECO:0007669"/>
    <property type="project" value="UniProtKB-KW"/>
</dbReference>
<evidence type="ECO:0000256" key="5">
    <source>
        <dbReference type="ARBA" id="ARBA00022714"/>
    </source>
</evidence>
<dbReference type="CDD" id="cd06198">
    <property type="entry name" value="FNR_like_3"/>
    <property type="match status" value="1"/>
</dbReference>
<evidence type="ECO:0000259" key="14">
    <source>
        <dbReference type="PROSITE" id="PS51384"/>
    </source>
</evidence>
<keyword evidence="7" id="KW-0274">FAD</keyword>
<keyword evidence="3" id="KW-0285">Flavoprotein</keyword>
<dbReference type="Proteomes" id="UP000544872">
    <property type="component" value="Unassembled WGS sequence"/>
</dbReference>
<sequence length="445" mass="48514">MRTIKIFLSGLLAGVALLWLAAEPGVFHLTGFFPLRNAMAQLTGVLAITCMSVAMVLAVRPRWPERWFGGLDRMYRLHKWLGISALVLAVTHWLWAKGPKWAVGFGLLDRPQRGPRPVADGVVEQTLQSLRGTAEGVGEWAFYGAAALMVLALIKWFPYRWFFKTHRILAISYLVLVFHAVVLLNFVDWLTPLGLLMAAQLAAGSVAAVIVLLRRVAVTRKVEATVADVTYYPGVRTLEMAVAVPEGWPGHKAGQFAFVTTDPADGPHPYTIASAWAGSDNRLTFIVKELGDHTARLRQTVQPGLPVTVEGPYGCFTFEDDAPEQIWVGGGIGITPFVARLKDLAARSGAAPRTVHLFHTTADHDEAALAKLRADAAAAGVTLHILVDSRDGRLDGAAIRARVPGWRQASLWFCGPAGFGQALRTDFSACGLPDSRFHQELFALR</sequence>
<evidence type="ECO:0000256" key="2">
    <source>
        <dbReference type="ARBA" id="ARBA00004141"/>
    </source>
</evidence>
<comment type="cofactor">
    <cofactor evidence="1">
        <name>FAD</name>
        <dbReference type="ChEBI" id="CHEBI:57692"/>
    </cofactor>
</comment>
<dbReference type="SFLD" id="SFLDS00052">
    <property type="entry name" value="Ferric_Reductase_Domain"/>
    <property type="match status" value="1"/>
</dbReference>
<keyword evidence="4 13" id="KW-0812">Transmembrane</keyword>
<evidence type="ECO:0000256" key="4">
    <source>
        <dbReference type="ARBA" id="ARBA00022692"/>
    </source>
</evidence>